<reference evidence="2" key="1">
    <citation type="journal article" date="2023" name="Genome Biol. Evol.">
        <title>Long-read-based Genome Assembly of Drosophila gunungcola Reveals Fewer Chemosensory Genes in Flower-breeding Species.</title>
        <authorList>
            <person name="Negi A."/>
            <person name="Liao B.Y."/>
            <person name="Yeh S.D."/>
        </authorList>
    </citation>
    <scope>NUCLEOTIDE SEQUENCE</scope>
    <source>
        <strain evidence="2">Sukarami</strain>
    </source>
</reference>
<dbReference type="Proteomes" id="UP001059596">
    <property type="component" value="Unassembled WGS sequence"/>
</dbReference>
<evidence type="ECO:0000313" key="3">
    <source>
        <dbReference type="Proteomes" id="UP001059596"/>
    </source>
</evidence>
<dbReference type="EMBL" id="JAMKOV010000004">
    <property type="protein sequence ID" value="KAI8040841.1"/>
    <property type="molecule type" value="Genomic_DNA"/>
</dbReference>
<name>A0A9P9YPR0_9MUSC</name>
<feature type="region of interest" description="Disordered" evidence="1">
    <location>
        <begin position="58"/>
        <end position="81"/>
    </location>
</feature>
<dbReference type="AlphaFoldDB" id="A0A9P9YPR0"/>
<feature type="compositionally biased region" description="Polar residues" evidence="1">
    <location>
        <begin position="67"/>
        <end position="81"/>
    </location>
</feature>
<accession>A0A9P9YPR0</accession>
<protein>
    <submittedName>
        <fullName evidence="2">Uncharacterized protein</fullName>
    </submittedName>
</protein>
<gene>
    <name evidence="2" type="ORF">M5D96_006784</name>
</gene>
<comment type="caution">
    <text evidence="2">The sequence shown here is derived from an EMBL/GenBank/DDBJ whole genome shotgun (WGS) entry which is preliminary data.</text>
</comment>
<sequence length="95" mass="10428">MPGQCVCGMATFLGDHKTHSTRQPPKILSAIDQKPKGGLHLIVAHGMRNESIVQTGLDSRHPLKNHPVTQSPNHQITQPPTSAWRAHNLVILFTV</sequence>
<organism evidence="2 3">
    <name type="scientific">Drosophila gunungcola</name>
    <name type="common">fruit fly</name>
    <dbReference type="NCBI Taxonomy" id="103775"/>
    <lineage>
        <taxon>Eukaryota</taxon>
        <taxon>Metazoa</taxon>
        <taxon>Ecdysozoa</taxon>
        <taxon>Arthropoda</taxon>
        <taxon>Hexapoda</taxon>
        <taxon>Insecta</taxon>
        <taxon>Pterygota</taxon>
        <taxon>Neoptera</taxon>
        <taxon>Endopterygota</taxon>
        <taxon>Diptera</taxon>
        <taxon>Brachycera</taxon>
        <taxon>Muscomorpha</taxon>
        <taxon>Ephydroidea</taxon>
        <taxon>Drosophilidae</taxon>
        <taxon>Drosophila</taxon>
        <taxon>Sophophora</taxon>
    </lineage>
</organism>
<evidence type="ECO:0000256" key="1">
    <source>
        <dbReference type="SAM" id="MobiDB-lite"/>
    </source>
</evidence>
<evidence type="ECO:0000313" key="2">
    <source>
        <dbReference type="EMBL" id="KAI8040841.1"/>
    </source>
</evidence>
<proteinExistence type="predicted"/>
<keyword evidence="3" id="KW-1185">Reference proteome</keyword>